<sequence>MPDRVRRRTRRFGPDLLRRLALPTLELCTHRRFTDDTALDESPQKGTDTMAVTLPDPTPLENTFWLTLAGKALDYSAGLDTHVHRVDPPATVEWHDVGLPGVAKARRLLLPERPHAHTIGSDLNDPRWLDEVPADRPA</sequence>
<dbReference type="Gene3D" id="3.40.50.150">
    <property type="entry name" value="Vaccinia Virus protein VP39"/>
    <property type="match status" value="1"/>
</dbReference>
<organism evidence="2 3">
    <name type="scientific">Nonomuraea spiralis</name>
    <dbReference type="NCBI Taxonomy" id="46182"/>
    <lineage>
        <taxon>Bacteria</taxon>
        <taxon>Bacillati</taxon>
        <taxon>Actinomycetota</taxon>
        <taxon>Actinomycetes</taxon>
        <taxon>Streptosporangiales</taxon>
        <taxon>Streptosporangiaceae</taxon>
        <taxon>Nonomuraea</taxon>
    </lineage>
</organism>
<feature type="region of interest" description="Disordered" evidence="1">
    <location>
        <begin position="37"/>
        <end position="56"/>
    </location>
</feature>
<evidence type="ECO:0000313" key="2">
    <source>
        <dbReference type="EMBL" id="MFB9207722.1"/>
    </source>
</evidence>
<dbReference type="RefSeq" id="WP_189651231.1">
    <property type="nucleotide sequence ID" value="NZ_BMRC01000018.1"/>
</dbReference>
<dbReference type="EMBL" id="JBHMEI010000063">
    <property type="protein sequence ID" value="MFB9207722.1"/>
    <property type="molecule type" value="Genomic_DNA"/>
</dbReference>
<protein>
    <submittedName>
        <fullName evidence="2">Uncharacterized protein</fullName>
    </submittedName>
</protein>
<feature type="compositionally biased region" description="Basic and acidic residues" evidence="1">
    <location>
        <begin position="124"/>
        <end position="138"/>
    </location>
</feature>
<gene>
    <name evidence="2" type="ORF">ACFFV7_41525</name>
</gene>
<dbReference type="SUPFAM" id="SSF53335">
    <property type="entry name" value="S-adenosyl-L-methionine-dependent methyltransferases"/>
    <property type="match status" value="1"/>
</dbReference>
<dbReference type="InterPro" id="IPR029063">
    <property type="entry name" value="SAM-dependent_MTases_sf"/>
</dbReference>
<evidence type="ECO:0000256" key="1">
    <source>
        <dbReference type="SAM" id="MobiDB-lite"/>
    </source>
</evidence>
<reference evidence="2 3" key="1">
    <citation type="submission" date="2024-09" db="EMBL/GenBank/DDBJ databases">
        <authorList>
            <person name="Sun Q."/>
            <person name="Mori K."/>
        </authorList>
    </citation>
    <scope>NUCLEOTIDE SEQUENCE [LARGE SCALE GENOMIC DNA]</scope>
    <source>
        <strain evidence="2 3">CCM 3426</strain>
    </source>
</reference>
<evidence type="ECO:0000313" key="3">
    <source>
        <dbReference type="Proteomes" id="UP001589647"/>
    </source>
</evidence>
<proteinExistence type="predicted"/>
<dbReference type="Proteomes" id="UP001589647">
    <property type="component" value="Unassembled WGS sequence"/>
</dbReference>
<feature type="region of interest" description="Disordered" evidence="1">
    <location>
        <begin position="119"/>
        <end position="138"/>
    </location>
</feature>
<name>A0ABV5IT36_9ACTN</name>
<comment type="caution">
    <text evidence="2">The sequence shown here is derived from an EMBL/GenBank/DDBJ whole genome shotgun (WGS) entry which is preliminary data.</text>
</comment>
<accession>A0ABV5IT36</accession>
<keyword evidence="3" id="KW-1185">Reference proteome</keyword>